<dbReference type="RefSeq" id="XP_007524372.2">
    <property type="nucleotide sequence ID" value="XM_007524310.3"/>
</dbReference>
<dbReference type="InterPro" id="IPR024066">
    <property type="entry name" value="RGS_subdom1/3"/>
</dbReference>
<dbReference type="Proteomes" id="UP001652624">
    <property type="component" value="Chromosome 12"/>
</dbReference>
<dbReference type="InterPro" id="IPR014936">
    <property type="entry name" value="Axin_b-cat-bd"/>
</dbReference>
<organism evidence="12 13">
    <name type="scientific">Erinaceus europaeus</name>
    <name type="common">Western European hedgehog</name>
    <dbReference type="NCBI Taxonomy" id="9365"/>
    <lineage>
        <taxon>Eukaryota</taxon>
        <taxon>Metazoa</taxon>
        <taxon>Chordata</taxon>
        <taxon>Craniata</taxon>
        <taxon>Vertebrata</taxon>
        <taxon>Euteleostomi</taxon>
        <taxon>Mammalia</taxon>
        <taxon>Eutheria</taxon>
        <taxon>Laurasiatheria</taxon>
        <taxon>Eulipotyphla</taxon>
        <taxon>Erinaceidae</taxon>
        <taxon>Erinaceinae</taxon>
        <taxon>Erinaceus</taxon>
    </lineage>
</organism>
<evidence type="ECO:0000256" key="6">
    <source>
        <dbReference type="ARBA" id="ARBA00022765"/>
    </source>
</evidence>
<protein>
    <submittedName>
        <fullName evidence="13 14">Axin-2</fullName>
    </submittedName>
</protein>
<evidence type="ECO:0000259" key="10">
    <source>
        <dbReference type="PROSITE" id="PS50132"/>
    </source>
</evidence>
<keyword evidence="5" id="KW-0734">Signal transduction inhibitor</keyword>
<dbReference type="RefSeq" id="XP_060058598.1">
    <property type="nucleotide sequence ID" value="XM_060202615.1"/>
</dbReference>
<evidence type="ECO:0000313" key="14">
    <source>
        <dbReference type="RefSeq" id="XP_060058598.1"/>
    </source>
</evidence>
<evidence type="ECO:0000259" key="11">
    <source>
        <dbReference type="PROSITE" id="PS50841"/>
    </source>
</evidence>
<feature type="compositionally biased region" description="Low complexity" evidence="9">
    <location>
        <begin position="303"/>
        <end position="320"/>
    </location>
</feature>
<dbReference type="Pfam" id="PF08833">
    <property type="entry name" value="Axin_b-cat_bind"/>
    <property type="match status" value="1"/>
</dbReference>
<reference evidence="13 14" key="1">
    <citation type="submission" date="2025-05" db="UniProtKB">
        <authorList>
            <consortium name="RefSeq"/>
        </authorList>
    </citation>
    <scope>IDENTIFICATION</scope>
</reference>
<keyword evidence="2" id="KW-0963">Cytoplasm</keyword>
<dbReference type="CDD" id="cd08707">
    <property type="entry name" value="RGS_Axin"/>
    <property type="match status" value="1"/>
</dbReference>
<dbReference type="PANTHER" id="PTHR46102:SF1">
    <property type="entry name" value="AXIN-2"/>
    <property type="match status" value="1"/>
</dbReference>
<proteinExistence type="predicted"/>
<dbReference type="CTD" id="8313"/>
<dbReference type="PRINTS" id="PR01301">
    <property type="entry name" value="RGSPROTEIN"/>
</dbReference>
<dbReference type="GO" id="GO:0016055">
    <property type="term" value="P:Wnt signaling pathway"/>
    <property type="evidence" value="ECO:0007669"/>
    <property type="project" value="UniProtKB-KW"/>
</dbReference>
<dbReference type="GO" id="GO:0030877">
    <property type="term" value="C:beta-catenin destruction complex"/>
    <property type="evidence" value="ECO:0007669"/>
    <property type="project" value="TreeGrafter"/>
</dbReference>
<feature type="region of interest" description="Disordered" evidence="9">
    <location>
        <begin position="300"/>
        <end position="326"/>
    </location>
</feature>
<dbReference type="GO" id="GO:0005634">
    <property type="term" value="C:nucleus"/>
    <property type="evidence" value="ECO:0007669"/>
    <property type="project" value="TreeGrafter"/>
</dbReference>
<evidence type="ECO:0000313" key="12">
    <source>
        <dbReference type="Proteomes" id="UP001652624"/>
    </source>
</evidence>
<accession>A0A1S2ZTM8</accession>
<name>A0A1S2ZTM8_ERIEU</name>
<dbReference type="PANTHER" id="PTHR46102">
    <property type="entry name" value="AXIN"/>
    <property type="match status" value="1"/>
</dbReference>
<dbReference type="GO" id="GO:0032436">
    <property type="term" value="P:positive regulation of proteasomal ubiquitin-dependent protein catabolic process"/>
    <property type="evidence" value="ECO:0007669"/>
    <property type="project" value="TreeGrafter"/>
</dbReference>
<dbReference type="SUPFAM" id="SSF48097">
    <property type="entry name" value="Regulator of G-protein signaling, RGS"/>
    <property type="match status" value="1"/>
</dbReference>
<feature type="region of interest" description="Disordered" evidence="9">
    <location>
        <begin position="397"/>
        <end position="418"/>
    </location>
</feature>
<dbReference type="Pfam" id="PF00778">
    <property type="entry name" value="DIX"/>
    <property type="match status" value="1"/>
</dbReference>
<dbReference type="GO" id="GO:0070602">
    <property type="term" value="P:regulation of centromeric sister chromatid cohesion"/>
    <property type="evidence" value="ECO:0007669"/>
    <property type="project" value="TreeGrafter"/>
</dbReference>
<keyword evidence="6" id="KW-0013">ADP-ribosylation</keyword>
<dbReference type="Gene3D" id="1.10.196.10">
    <property type="match status" value="1"/>
</dbReference>
<dbReference type="InterPro" id="IPR043581">
    <property type="entry name" value="Axin-like"/>
</dbReference>
<dbReference type="Pfam" id="PF16646">
    <property type="entry name" value="AXIN1_TNKS_BD"/>
    <property type="match status" value="1"/>
</dbReference>
<dbReference type="Gene3D" id="2.40.240.130">
    <property type="match status" value="1"/>
</dbReference>
<dbReference type="GO" id="GO:0090090">
    <property type="term" value="P:negative regulation of canonical Wnt signaling pathway"/>
    <property type="evidence" value="ECO:0007669"/>
    <property type="project" value="InterPro"/>
</dbReference>
<dbReference type="RefSeq" id="XP_060058599.1">
    <property type="nucleotide sequence ID" value="XM_060202616.1"/>
</dbReference>
<dbReference type="GO" id="GO:0070411">
    <property type="term" value="F:I-SMAD binding"/>
    <property type="evidence" value="ECO:0007669"/>
    <property type="project" value="TreeGrafter"/>
</dbReference>
<dbReference type="InterPro" id="IPR016137">
    <property type="entry name" value="RGS"/>
</dbReference>
<dbReference type="SMART" id="SM00021">
    <property type="entry name" value="DAX"/>
    <property type="match status" value="1"/>
</dbReference>
<dbReference type="GeneID" id="103114605"/>
<evidence type="ECO:0000256" key="2">
    <source>
        <dbReference type="ARBA" id="ARBA00022490"/>
    </source>
</evidence>
<dbReference type="SUPFAM" id="SSF54236">
    <property type="entry name" value="Ubiquitin-like"/>
    <property type="match status" value="1"/>
</dbReference>
<feature type="domain" description="DIX" evidence="11">
    <location>
        <begin position="697"/>
        <end position="779"/>
    </location>
</feature>
<dbReference type="SMART" id="SM00315">
    <property type="entry name" value="RGS"/>
    <property type="match status" value="1"/>
</dbReference>
<evidence type="ECO:0000313" key="15">
    <source>
        <dbReference type="RefSeq" id="XP_060058599.1"/>
    </source>
</evidence>
<keyword evidence="4 8" id="KW-0879">Wnt signaling pathway</keyword>
<dbReference type="InterPro" id="IPR001158">
    <property type="entry name" value="DIX"/>
</dbReference>
<dbReference type="InterPro" id="IPR036305">
    <property type="entry name" value="RGS_sf"/>
</dbReference>
<dbReference type="FunCoup" id="A0A1S2ZTM8">
    <property type="interactions" value="1257"/>
</dbReference>
<dbReference type="GO" id="GO:0005886">
    <property type="term" value="C:plasma membrane"/>
    <property type="evidence" value="ECO:0007669"/>
    <property type="project" value="TreeGrafter"/>
</dbReference>
<feature type="domain" description="RGS" evidence="10">
    <location>
        <begin position="81"/>
        <end position="200"/>
    </location>
</feature>
<feature type="region of interest" description="Disordered" evidence="9">
    <location>
        <begin position="1"/>
        <end position="75"/>
    </location>
</feature>
<dbReference type="InParanoid" id="A0A1S2ZTM8"/>
<feature type="region of interest" description="Disordered" evidence="9">
    <location>
        <begin position="450"/>
        <end position="475"/>
    </location>
</feature>
<keyword evidence="3" id="KW-0597">Phosphoprotein</keyword>
<feature type="compositionally biased region" description="Basic and acidic residues" evidence="9">
    <location>
        <begin position="56"/>
        <end position="69"/>
    </location>
</feature>
<dbReference type="InterPro" id="IPR044926">
    <property type="entry name" value="RGS_subdomain_2"/>
</dbReference>
<dbReference type="CDD" id="cd11582">
    <property type="entry name" value="Axin_TNKS_binding"/>
    <property type="match status" value="1"/>
</dbReference>
<evidence type="ECO:0000256" key="3">
    <source>
        <dbReference type="ARBA" id="ARBA00022553"/>
    </source>
</evidence>
<evidence type="ECO:0000256" key="8">
    <source>
        <dbReference type="PROSITE-ProRule" id="PRU00069"/>
    </source>
</evidence>
<dbReference type="InterPro" id="IPR032101">
    <property type="entry name" value="Axin_TNKS-bd"/>
</dbReference>
<dbReference type="GO" id="GO:0008013">
    <property type="term" value="F:beta-catenin binding"/>
    <property type="evidence" value="ECO:0007669"/>
    <property type="project" value="TreeGrafter"/>
</dbReference>
<evidence type="ECO:0000256" key="1">
    <source>
        <dbReference type="ARBA" id="ARBA00004496"/>
    </source>
</evidence>
<evidence type="ECO:0000256" key="4">
    <source>
        <dbReference type="ARBA" id="ARBA00022687"/>
    </source>
</evidence>
<dbReference type="AlphaFoldDB" id="A0A1S2ZTM8"/>
<comment type="subcellular location">
    <subcellularLocation>
        <location evidence="1">Cytoplasm</location>
    </subcellularLocation>
</comment>
<sequence length="779" mass="86332">MSSAVLMARLPDPGSSFREDAPRPPVPGEEGETPSCQSGLGKGQVTRPMPVSSNARRNEDGLGEPEGRASPDSPLTRWTKSLHSLLGDQDGAYLFRTFLEREKCVDTLDFWFACNGFRQMNLKDTKTLRVAKAIYKRYIENNSIVSRQLKPATKTYIRDGIKKQQIDSVMFDQAQTEVQSVMEDNAYQMFLTSDIYLEYVRSGGENPAYMAHGGLGSLKVVCGYLPTLNEEEEWTCADFKCKLSPTVVGLSSKTLRATASVRSTETVDNGYRPFKRSDPMSPYHVGSGYVFAPATSANDSEISSDALTDDSMSMTDSSADGIPPYRVGSKKQLQREMHRSVKANGQVSLPHFPRTHRLPKEMTPVEPAAFAAELISRLEKLKLEMESRHSLEERLQQIREDEEKESSELALSSREAGAPQHTLCLLPSGSYEEDPQTILDDHLSRVLKTPGCQSPGVGRYSPRSRSPDRHHHHHPLYHALLPPGGKLPPAAAPSPAGCPLLGAKGFVTKQTTKHVHHHYIHHHAVPKTKEEIEAEAARRVRCLCSGGSEYYSCLKWKSHPKALEPGPAEQLGAQNAKKAHPLEPTRGSPAERTGRHHLWGGTNGHPRATPRTHPFTQDPAMPPLTPPNTLAQLEEACRRLAEVSKPPKQRCCTAGQQRDKNHSAAGLTATTAFSNLGLAAEGHKEPKKLAGVHALQASELVVTYFFCGEEIPYRRMLKAQSLTLGHFKEQLSKKGNYRYYFKKASDEFACGAVFEEVWDDETVLPMYEGRILGKVERID</sequence>
<dbReference type="GO" id="GO:0048468">
    <property type="term" value="P:cell development"/>
    <property type="evidence" value="ECO:0007669"/>
    <property type="project" value="TreeGrafter"/>
</dbReference>
<dbReference type="InterPro" id="IPR029071">
    <property type="entry name" value="Ubiquitin-like_domsf"/>
</dbReference>
<feature type="region of interest" description="Disordered" evidence="9">
    <location>
        <begin position="564"/>
        <end position="608"/>
    </location>
</feature>
<evidence type="ECO:0000256" key="5">
    <source>
        <dbReference type="ARBA" id="ARBA00022700"/>
    </source>
</evidence>
<dbReference type="STRING" id="9365.ENSEEUP00000009789"/>
<dbReference type="PROSITE" id="PS50132">
    <property type="entry name" value="RGS"/>
    <property type="match status" value="1"/>
</dbReference>
<dbReference type="GO" id="GO:0031625">
    <property type="term" value="F:ubiquitin protein ligase binding"/>
    <property type="evidence" value="ECO:0007669"/>
    <property type="project" value="TreeGrafter"/>
</dbReference>
<keyword evidence="12" id="KW-1185">Reference proteome</keyword>
<dbReference type="GO" id="GO:0019901">
    <property type="term" value="F:protein kinase binding"/>
    <property type="evidence" value="ECO:0007669"/>
    <property type="project" value="TreeGrafter"/>
</dbReference>
<evidence type="ECO:0000256" key="7">
    <source>
        <dbReference type="ARBA" id="ARBA00022843"/>
    </source>
</evidence>
<keyword evidence="7" id="KW-0832">Ubl conjugation</keyword>
<dbReference type="OrthoDB" id="10007451at2759"/>
<dbReference type="GO" id="GO:0060090">
    <property type="term" value="F:molecular adaptor activity"/>
    <property type="evidence" value="ECO:0007669"/>
    <property type="project" value="TreeGrafter"/>
</dbReference>
<dbReference type="Gene3D" id="1.10.167.10">
    <property type="entry name" value="Regulator of G-protein Signalling 4, domain 2"/>
    <property type="match status" value="1"/>
</dbReference>
<dbReference type="PROSITE" id="PS50841">
    <property type="entry name" value="DIX"/>
    <property type="match status" value="1"/>
</dbReference>
<evidence type="ECO:0000313" key="13">
    <source>
        <dbReference type="RefSeq" id="XP_007524372.2"/>
    </source>
</evidence>
<dbReference type="GO" id="GO:0005737">
    <property type="term" value="C:cytoplasm"/>
    <property type="evidence" value="ECO:0007669"/>
    <property type="project" value="UniProtKB-SubCell"/>
</dbReference>
<dbReference type="Pfam" id="PF00615">
    <property type="entry name" value="RGS"/>
    <property type="match status" value="1"/>
</dbReference>
<dbReference type="InterPro" id="IPR038207">
    <property type="entry name" value="DIX_dom_sf"/>
</dbReference>
<dbReference type="eggNOG" id="KOG3589">
    <property type="taxonomic scope" value="Eukaryota"/>
</dbReference>
<evidence type="ECO:0000256" key="9">
    <source>
        <dbReference type="SAM" id="MobiDB-lite"/>
    </source>
</evidence>
<gene>
    <name evidence="13 14 15" type="primary">AXIN2</name>
</gene>